<protein>
    <submittedName>
        <fullName evidence="1">Uncharacterized protein</fullName>
    </submittedName>
</protein>
<reference evidence="1 2" key="1">
    <citation type="submission" date="2019-02" db="EMBL/GenBank/DDBJ databases">
        <title>Draft genome sequence of Amycolatopsis sp. 8-3EHSu isolated from roots of Suaeda maritima.</title>
        <authorList>
            <person name="Duangmal K."/>
            <person name="Chantavorakit T."/>
        </authorList>
    </citation>
    <scope>NUCLEOTIDE SEQUENCE [LARGE SCALE GENOMIC DNA]</scope>
    <source>
        <strain evidence="1 2">8-3EHSu</strain>
    </source>
</reference>
<accession>A0A4Q7J2Q5</accession>
<sequence>MTGLLGQAKALAEQAAGGGFAVDPATARQLLDGIRTLRDYLSDSTLADLAVLTERPKLSESTAGQWAGGVLMDTAADAEGFLTRLTELRDLLPHAEAAFERAMRAYEEADDRAGLRCGVPGLDRG</sequence>
<dbReference type="OrthoDB" id="3684204at2"/>
<organism evidence="1 2">
    <name type="scientific">Amycolatopsis suaedae</name>
    <dbReference type="NCBI Taxonomy" id="2510978"/>
    <lineage>
        <taxon>Bacteria</taxon>
        <taxon>Bacillati</taxon>
        <taxon>Actinomycetota</taxon>
        <taxon>Actinomycetes</taxon>
        <taxon>Pseudonocardiales</taxon>
        <taxon>Pseudonocardiaceae</taxon>
        <taxon>Amycolatopsis</taxon>
    </lineage>
</organism>
<dbReference type="RefSeq" id="WP_130478945.1">
    <property type="nucleotide sequence ID" value="NZ_SFCC01000018.1"/>
</dbReference>
<keyword evidence="2" id="KW-1185">Reference proteome</keyword>
<dbReference type="Proteomes" id="UP000292003">
    <property type="component" value="Unassembled WGS sequence"/>
</dbReference>
<proteinExistence type="predicted"/>
<dbReference type="AlphaFoldDB" id="A0A4Q7J2Q5"/>
<name>A0A4Q7J2Q5_9PSEU</name>
<gene>
    <name evidence="1" type="ORF">EWH70_30120</name>
</gene>
<evidence type="ECO:0000313" key="1">
    <source>
        <dbReference type="EMBL" id="RZQ60244.1"/>
    </source>
</evidence>
<evidence type="ECO:0000313" key="2">
    <source>
        <dbReference type="Proteomes" id="UP000292003"/>
    </source>
</evidence>
<dbReference type="EMBL" id="SFCC01000018">
    <property type="protein sequence ID" value="RZQ60244.1"/>
    <property type="molecule type" value="Genomic_DNA"/>
</dbReference>
<comment type="caution">
    <text evidence="1">The sequence shown here is derived from an EMBL/GenBank/DDBJ whole genome shotgun (WGS) entry which is preliminary data.</text>
</comment>